<dbReference type="InterPro" id="IPR017932">
    <property type="entry name" value="GATase_2_dom"/>
</dbReference>
<name>A0A0K1EA45_CHOCO</name>
<dbReference type="AlphaFoldDB" id="A0A0K1EA45"/>
<dbReference type="GO" id="GO:0005524">
    <property type="term" value="F:ATP binding"/>
    <property type="evidence" value="ECO:0007669"/>
    <property type="project" value="UniProtKB-KW"/>
</dbReference>
<evidence type="ECO:0000256" key="7">
    <source>
        <dbReference type="ARBA" id="ARBA00048741"/>
    </source>
</evidence>
<dbReference type="GO" id="GO:0004066">
    <property type="term" value="F:asparagine synthase (glutamine-hydrolyzing) activity"/>
    <property type="evidence" value="ECO:0007669"/>
    <property type="project" value="UniProtKB-EC"/>
</dbReference>
<evidence type="ECO:0000313" key="12">
    <source>
        <dbReference type="EMBL" id="AKT37552.1"/>
    </source>
</evidence>
<comment type="similarity">
    <text evidence="2">Belongs to the asparagine synthetase family.</text>
</comment>
<dbReference type="SUPFAM" id="SSF56235">
    <property type="entry name" value="N-terminal nucleophile aminohydrolases (Ntn hydrolases)"/>
    <property type="match status" value="1"/>
</dbReference>
<dbReference type="CDD" id="cd01991">
    <property type="entry name" value="Asn_synthase_B_C"/>
    <property type="match status" value="1"/>
</dbReference>
<evidence type="ECO:0000313" key="13">
    <source>
        <dbReference type="Proteomes" id="UP000067626"/>
    </source>
</evidence>
<dbReference type="InterPro" id="IPR033738">
    <property type="entry name" value="AsnB_N"/>
</dbReference>
<dbReference type="GO" id="GO:0006529">
    <property type="term" value="P:asparagine biosynthetic process"/>
    <property type="evidence" value="ECO:0007669"/>
    <property type="project" value="UniProtKB-KW"/>
</dbReference>
<evidence type="ECO:0000256" key="2">
    <source>
        <dbReference type="ARBA" id="ARBA00005752"/>
    </source>
</evidence>
<dbReference type="STRING" id="52.CMC5_016930"/>
<evidence type="ECO:0000256" key="4">
    <source>
        <dbReference type="ARBA" id="ARBA00022741"/>
    </source>
</evidence>
<dbReference type="PANTHER" id="PTHR43284">
    <property type="entry name" value="ASPARAGINE SYNTHETASE (GLUTAMINE-HYDROLYZING)"/>
    <property type="match status" value="1"/>
</dbReference>
<evidence type="ECO:0000256" key="5">
    <source>
        <dbReference type="ARBA" id="ARBA00022840"/>
    </source>
</evidence>
<keyword evidence="4 9" id="KW-0547">Nucleotide-binding</keyword>
<feature type="binding site" evidence="9">
    <location>
        <position position="102"/>
    </location>
    <ligand>
        <name>L-glutamine</name>
        <dbReference type="ChEBI" id="CHEBI:58359"/>
    </ligand>
</feature>
<dbReference type="EC" id="6.3.5.4" evidence="3"/>
<gene>
    <name evidence="12" type="ORF">CMC5_016930</name>
</gene>
<evidence type="ECO:0000256" key="10">
    <source>
        <dbReference type="PIRSR" id="PIRSR001589-3"/>
    </source>
</evidence>
<dbReference type="Gene3D" id="3.60.20.10">
    <property type="entry name" value="Glutamine Phosphoribosylpyrophosphate, subunit 1, domain 1"/>
    <property type="match status" value="1"/>
</dbReference>
<feature type="site" description="Important for beta-aspartyl-AMP intermediate formation" evidence="10">
    <location>
        <position position="380"/>
    </location>
</feature>
<evidence type="ECO:0000256" key="6">
    <source>
        <dbReference type="ARBA" id="ARBA00022962"/>
    </source>
</evidence>
<dbReference type="RefSeq" id="WP_050429902.1">
    <property type="nucleotide sequence ID" value="NZ_CP012159.1"/>
</dbReference>
<comment type="pathway">
    <text evidence="1">Amino-acid biosynthesis; L-asparagine biosynthesis; L-asparagine from L-aspartate (L-Gln route): step 1/1.</text>
</comment>
<dbReference type="GO" id="GO:0005829">
    <property type="term" value="C:cytosol"/>
    <property type="evidence" value="ECO:0007669"/>
    <property type="project" value="TreeGrafter"/>
</dbReference>
<sequence length="672" mass="72185">MCGIVSIVRPAGLRDAERGSLLTAMRDALAHRGPDDATAEIVDGWAALAFRRLSIIDLEGARQPLHGETDDVLCVFNGEIYNFQDLRARLEALGHRFTTRGDGEVITHGYEQWGDAILDRLEGMFSFVLVDRRRARILAARDRAGIKPLFWTEIPGGLLLASELKALLLHPEVRRVASGPGLDLGLVRMHVPWPLTAFDGVYRLPPGAALSFDRASAAPLVRRFAPIAPAAPQRAPSVPPPALDASASSAPPDLLDRAEHEVHRAVARQMVADVPVGAFLSGGIDSTLLVTLMRRLSGEPLHTFSIGVDRADDDESEVARDTASRLGTIHHELRLDTLAFEDLAELPALYDEPFAETSALGVRALSRAAREHVKVVLTGDGGDEVFGGYDTYRMVAASALARRALPRSLADRLGKAALTALGRGAPDEHTRRALRLAALVGMDAPAAHRSLLSTLAWCEGAPALAATERLSELVAARAAGPLAAGAHAAPGARSPLSATLTEALRAALVADRLERLPGAMLTKVDIASMSASIEVRVPLLDDALVRFADALPVSALVSPGRGKLLTRRLLERLLPGGPAWHKKRGFALPIDAWIRSAHAPLEALFHAHRRVLRDLTRVDATAALDDLLRGSPRYSAPTAGMRLLWLATVALWSDRHRVTQRSDSADLDALVV</sequence>
<evidence type="ECO:0000259" key="11">
    <source>
        <dbReference type="PROSITE" id="PS51278"/>
    </source>
</evidence>
<reference evidence="12 13" key="1">
    <citation type="submission" date="2015-07" db="EMBL/GenBank/DDBJ databases">
        <title>Genome analysis of myxobacterium Chondromyces crocatus Cm c5 reveals a high potential for natural compound synthesis and the genetic basis for the loss of fruiting body formation.</title>
        <authorList>
            <person name="Zaburannyi N."/>
            <person name="Bunk B."/>
            <person name="Maier J."/>
            <person name="Overmann J."/>
            <person name="Mueller R."/>
        </authorList>
    </citation>
    <scope>NUCLEOTIDE SEQUENCE [LARGE SCALE GENOMIC DNA]</scope>
    <source>
        <strain evidence="12 13">Cm c5</strain>
    </source>
</reference>
<evidence type="ECO:0000256" key="3">
    <source>
        <dbReference type="ARBA" id="ARBA00012737"/>
    </source>
</evidence>
<dbReference type="NCBIfam" id="TIGR01536">
    <property type="entry name" value="asn_synth_AEB"/>
    <property type="match status" value="1"/>
</dbReference>
<dbReference type="PANTHER" id="PTHR43284:SF1">
    <property type="entry name" value="ASPARAGINE SYNTHETASE"/>
    <property type="match status" value="1"/>
</dbReference>
<feature type="binding site" evidence="9">
    <location>
        <position position="306"/>
    </location>
    <ligand>
        <name>ATP</name>
        <dbReference type="ChEBI" id="CHEBI:30616"/>
    </ligand>
</feature>
<keyword evidence="6 8" id="KW-0315">Glutamine amidotransferase</keyword>
<keyword evidence="12" id="KW-0436">Ligase</keyword>
<dbReference type="Pfam" id="PF00733">
    <property type="entry name" value="Asn_synthase"/>
    <property type="match status" value="1"/>
</dbReference>
<protein>
    <recommendedName>
        <fullName evidence="3">asparagine synthase (glutamine-hydrolyzing)</fullName>
        <ecNumber evidence="3">6.3.5.4</ecNumber>
    </recommendedName>
</protein>
<dbReference type="InterPro" id="IPR001962">
    <property type="entry name" value="Asn_synthase"/>
</dbReference>
<dbReference type="PROSITE" id="PS51278">
    <property type="entry name" value="GATASE_TYPE_2"/>
    <property type="match status" value="1"/>
</dbReference>
<dbReference type="InterPro" id="IPR051786">
    <property type="entry name" value="ASN_synthetase/amidase"/>
</dbReference>
<dbReference type="SUPFAM" id="SSF52402">
    <property type="entry name" value="Adenine nucleotide alpha hydrolases-like"/>
    <property type="match status" value="1"/>
</dbReference>
<feature type="active site" description="For GATase activity" evidence="8">
    <location>
        <position position="2"/>
    </location>
</feature>
<keyword evidence="13" id="KW-1185">Reference proteome</keyword>
<evidence type="ECO:0000256" key="9">
    <source>
        <dbReference type="PIRSR" id="PIRSR001589-2"/>
    </source>
</evidence>
<dbReference type="KEGG" id="ccro:CMC5_016930"/>
<dbReference type="InterPro" id="IPR029055">
    <property type="entry name" value="Ntn_hydrolases_N"/>
</dbReference>
<dbReference type="EMBL" id="CP012159">
    <property type="protein sequence ID" value="AKT37552.1"/>
    <property type="molecule type" value="Genomic_DNA"/>
</dbReference>
<feature type="domain" description="Glutamine amidotransferase type-2" evidence="11">
    <location>
        <begin position="2"/>
        <end position="215"/>
    </location>
</feature>
<keyword evidence="5 9" id="KW-0067">ATP-binding</keyword>
<dbReference type="Proteomes" id="UP000067626">
    <property type="component" value="Chromosome"/>
</dbReference>
<dbReference type="Pfam" id="PF13537">
    <property type="entry name" value="GATase_7"/>
    <property type="match status" value="1"/>
</dbReference>
<accession>A0A0K1EA45</accession>
<keyword evidence="8" id="KW-0028">Amino-acid biosynthesis</keyword>
<dbReference type="InterPro" id="IPR014729">
    <property type="entry name" value="Rossmann-like_a/b/a_fold"/>
</dbReference>
<evidence type="ECO:0000256" key="8">
    <source>
        <dbReference type="PIRSR" id="PIRSR001589-1"/>
    </source>
</evidence>
<dbReference type="OrthoDB" id="9763290at2"/>
<keyword evidence="8" id="KW-0061">Asparagine biosynthesis</keyword>
<evidence type="ECO:0000256" key="1">
    <source>
        <dbReference type="ARBA" id="ARBA00005187"/>
    </source>
</evidence>
<dbReference type="CDD" id="cd00712">
    <property type="entry name" value="AsnB"/>
    <property type="match status" value="1"/>
</dbReference>
<organism evidence="12 13">
    <name type="scientific">Chondromyces crocatus</name>
    <dbReference type="NCBI Taxonomy" id="52"/>
    <lineage>
        <taxon>Bacteria</taxon>
        <taxon>Pseudomonadati</taxon>
        <taxon>Myxococcota</taxon>
        <taxon>Polyangia</taxon>
        <taxon>Polyangiales</taxon>
        <taxon>Polyangiaceae</taxon>
        <taxon>Chondromyces</taxon>
    </lineage>
</organism>
<comment type="catalytic activity">
    <reaction evidence="7">
        <text>L-aspartate + L-glutamine + ATP + H2O = L-asparagine + L-glutamate + AMP + diphosphate + H(+)</text>
        <dbReference type="Rhea" id="RHEA:12228"/>
        <dbReference type="ChEBI" id="CHEBI:15377"/>
        <dbReference type="ChEBI" id="CHEBI:15378"/>
        <dbReference type="ChEBI" id="CHEBI:29985"/>
        <dbReference type="ChEBI" id="CHEBI:29991"/>
        <dbReference type="ChEBI" id="CHEBI:30616"/>
        <dbReference type="ChEBI" id="CHEBI:33019"/>
        <dbReference type="ChEBI" id="CHEBI:58048"/>
        <dbReference type="ChEBI" id="CHEBI:58359"/>
        <dbReference type="ChEBI" id="CHEBI:456215"/>
        <dbReference type="EC" id="6.3.5.4"/>
    </reaction>
</comment>
<proteinExistence type="inferred from homology"/>
<dbReference type="InterPro" id="IPR006426">
    <property type="entry name" value="Asn_synth_AEB"/>
</dbReference>
<dbReference type="Gene3D" id="3.40.50.620">
    <property type="entry name" value="HUPs"/>
    <property type="match status" value="1"/>
</dbReference>
<dbReference type="PIRSF" id="PIRSF001589">
    <property type="entry name" value="Asn_synthetase_glu-h"/>
    <property type="match status" value="1"/>
</dbReference>